<dbReference type="RefSeq" id="WP_218845861.1">
    <property type="nucleotide sequence ID" value="NZ_BAAAMP010000002.1"/>
</dbReference>
<keyword evidence="4" id="KW-1185">Reference proteome</keyword>
<protein>
    <recommendedName>
        <fullName evidence="5">Immune inhibitor A peptidase M6</fullName>
    </recommendedName>
</protein>
<evidence type="ECO:0000313" key="4">
    <source>
        <dbReference type="Proteomes" id="UP000587211"/>
    </source>
</evidence>
<dbReference type="Proteomes" id="UP000587211">
    <property type="component" value="Unassembled WGS sequence"/>
</dbReference>
<keyword evidence="2" id="KW-0732">Signal</keyword>
<evidence type="ECO:0000256" key="1">
    <source>
        <dbReference type="SAM" id="MobiDB-lite"/>
    </source>
</evidence>
<feature type="region of interest" description="Disordered" evidence="1">
    <location>
        <begin position="65"/>
        <end position="86"/>
    </location>
</feature>
<reference evidence="3 4" key="1">
    <citation type="submission" date="2020-07" db="EMBL/GenBank/DDBJ databases">
        <title>Sequencing the genomes of 1000 actinobacteria strains.</title>
        <authorList>
            <person name="Klenk H.-P."/>
        </authorList>
    </citation>
    <scope>NUCLEOTIDE SEQUENCE [LARGE SCALE GENOMIC DNA]</scope>
    <source>
        <strain evidence="3 4">DSM 19087</strain>
    </source>
</reference>
<feature type="signal peptide" evidence="2">
    <location>
        <begin position="1"/>
        <end position="25"/>
    </location>
</feature>
<name>A0ABX2SM24_9ACTN</name>
<dbReference type="EMBL" id="JACBZN010000001">
    <property type="protein sequence ID" value="NYI38873.1"/>
    <property type="molecule type" value="Genomic_DNA"/>
</dbReference>
<organism evidence="3 4">
    <name type="scientific">Aeromicrobium tamlense</name>
    <dbReference type="NCBI Taxonomy" id="375541"/>
    <lineage>
        <taxon>Bacteria</taxon>
        <taxon>Bacillati</taxon>
        <taxon>Actinomycetota</taxon>
        <taxon>Actinomycetes</taxon>
        <taxon>Propionibacteriales</taxon>
        <taxon>Nocardioidaceae</taxon>
        <taxon>Aeromicrobium</taxon>
    </lineage>
</organism>
<feature type="chain" id="PRO_5045932830" description="Immune inhibitor A peptidase M6" evidence="2">
    <location>
        <begin position="26"/>
        <end position="730"/>
    </location>
</feature>
<accession>A0ABX2SM24</accession>
<gene>
    <name evidence="3" type="ORF">BJ975_002248</name>
</gene>
<evidence type="ECO:0000256" key="2">
    <source>
        <dbReference type="SAM" id="SignalP"/>
    </source>
</evidence>
<evidence type="ECO:0000313" key="3">
    <source>
        <dbReference type="EMBL" id="NYI38873.1"/>
    </source>
</evidence>
<dbReference type="Pfam" id="PF20773">
    <property type="entry name" value="InhA-like_MAM"/>
    <property type="match status" value="1"/>
</dbReference>
<sequence length="730" mass="78125">MKISWKPLAVSAALAASALTGPAIAGSTATAAAPTSAKAADPQPFHPDLDLKDLTFQGKKVDTTTQYKAGKRAQSRSAAPAGETPPVGTVREWLALDDVQGSIYYKDYTLRGSGDNIEVWVANDIAFPEGDCRGDDATVVTDAQVESLVEEFDSNIYPKESEAFSTPPARDGSNALIEGDFSGGGEKIVTLVDNVRDDNYYDFPAAPTYIAGFFWSIFNEYMDRNIMTIDAFDWEHRTGADPADEPTGDVCTSRPARPHLYEGTFAHEYQHLLQYYTDPGESIAVNEGLSDWAQTLVGYVDGTKTVYDKGGDGHLYCFQGYGTVQTPYNTNPRDCGGPENSFNLWDEGNTSSGVLADYGHAYQLMLYLGDRFGEDFISELHRDGEAQGIAAIDKQLKAKGTSFRKVFHDFQSMTLLDQLVGDAKKALIVGTTKSKVTTPSLRSSVNLDNPAAYATPGAAPNGADYVPLTVKGKQITGAQLRSATFEGAKTLPAQPLRWTSVTDDSDRPGDAVLFSGNENSLDVAAVTPVTVPAGSPTLTLDAKYGAEEGYDYGYVQVSTDGGATYTSLAGDKTVDGPQGPALAGTTDGFEPHVFDLSAYAGQEILLSFRYISDGGVNEGGLKIDNVVVGDTTISDGSNLDDFQSPTQIRPTPVENWHVKLVGIRPGKVPYVAQVASDGKSSVKLDKLSLIALKPAKQIVAIVSYDDSTEMVQQYAPYKLTVNGELQPGGS</sequence>
<comment type="caution">
    <text evidence="3">The sequence shown here is derived from an EMBL/GenBank/DDBJ whole genome shotgun (WGS) entry which is preliminary data.</text>
</comment>
<evidence type="ECO:0008006" key="5">
    <source>
        <dbReference type="Google" id="ProtNLM"/>
    </source>
</evidence>
<proteinExistence type="predicted"/>